<feature type="non-terminal residue" evidence="1">
    <location>
        <position position="122"/>
    </location>
</feature>
<protein>
    <submittedName>
        <fullName evidence="1">LORF2 protein</fullName>
    </submittedName>
</protein>
<reference evidence="1 2" key="1">
    <citation type="submission" date="2019-11" db="EMBL/GenBank/DDBJ databases">
        <authorList>
            <person name="Yang C."/>
            <person name="Li F."/>
        </authorList>
    </citation>
    <scope>NUCLEOTIDE SEQUENCE [LARGE SCALE GENOMIC DNA]</scope>
    <source>
        <strain evidence="1">KB4526</strain>
        <tissue evidence="1">Muscle</tissue>
    </source>
</reference>
<comment type="caution">
    <text evidence="1">The sequence shown here is derived from an EMBL/GenBank/DDBJ whole genome shotgun (WGS) entry which is preliminary data.</text>
</comment>
<dbReference type="AlphaFoldDB" id="A0A6G1BIV9"/>
<accession>A0A6G1BIV9</accession>
<feature type="non-terminal residue" evidence="1">
    <location>
        <position position="1"/>
    </location>
</feature>
<gene>
    <name evidence="1" type="primary">Pol_3</name>
    <name evidence="1" type="ORF">FOF47_R03930</name>
</gene>
<keyword evidence="2" id="KW-1185">Reference proteome</keyword>
<organism evidence="1 2">
    <name type="scientific">Crocuta crocuta</name>
    <name type="common">Spotted hyena</name>
    <dbReference type="NCBI Taxonomy" id="9678"/>
    <lineage>
        <taxon>Eukaryota</taxon>
        <taxon>Metazoa</taxon>
        <taxon>Chordata</taxon>
        <taxon>Craniata</taxon>
        <taxon>Vertebrata</taxon>
        <taxon>Euteleostomi</taxon>
        <taxon>Mammalia</taxon>
        <taxon>Eutheria</taxon>
        <taxon>Laurasiatheria</taxon>
        <taxon>Carnivora</taxon>
        <taxon>Feliformia</taxon>
        <taxon>Hyaenidae</taxon>
        <taxon>Crocuta</taxon>
    </lineage>
</organism>
<proteinExistence type="predicted"/>
<dbReference type="Proteomes" id="UP000475037">
    <property type="component" value="Unassembled WGS sequence"/>
</dbReference>
<evidence type="ECO:0000313" key="1">
    <source>
        <dbReference type="EMBL" id="KAF0887353.1"/>
    </source>
</evidence>
<sequence length="122" mass="14300">KTVWRFLQKLKIEISYNPVILLLSIYPKKTKTLIQKDLCTPMFTVALLKIAKIWKQSKGPLTDECVHTHDELYIYKGNYSAIKKNEILPFPTTWMDTEGIMLNEVSQRKKNKYYMISLICGI</sequence>
<dbReference type="EMBL" id="VOAJ01000480">
    <property type="protein sequence ID" value="KAF0887353.1"/>
    <property type="molecule type" value="Genomic_DNA"/>
</dbReference>
<name>A0A6G1BIV9_CROCR</name>
<evidence type="ECO:0000313" key="2">
    <source>
        <dbReference type="Proteomes" id="UP000475037"/>
    </source>
</evidence>